<sequence>MRETTKIFTGGSKTTIVDGKITETVGGDYHIWAESIEYNAGEQIIMSGKEKGVTFGEYVPPEKYYATHPYVEKVDFFDQNNKLLNQNTKDFYYGQKLKIKVTTKNAKDGKMIYLTLQGKSKSKNQNFDMMNGSGYRWGFVPVFNNQYETPLFELNPNWYSDDLEEYDYDQHITKIKEEDLNEFYVKISFEAKPVYLPLEGERLKPVTYKRNYEELIGLFNTDDSGSKDLLTNYENKFIDAHKEKNDAIKNIVDGFSEYLCEDNRDLTTDQIEAKVIKSAKELWDYAVWQHKDHTSTIVTTIKKTGEKEKEIKEIEAILDDRPLYWARNAMQVILKRQYVYIEDIKALPQKDQDDFFIKSIVPKNSKLYKAIQLFEENSRNYTGIDFSKAVGNKKVLITGFDPFQLNPDTNFNTSMGADSVNTFNPSGILALFLQNNQDLQNKNIQIQTCVFPVRYEDFDNQVVENVIKEHIGQVDLIITTSLNGGNNWFDIEADAIEYRGGFHDNMCIGGQDYKEYNYNSSRFVLNTNKKHNLTTLPKIKIFGNNLSVNINGLDVRFDSSKLNSSTEGGGGNYLSNEIMYRTTAIRGVSSSKPVGHFHLANLDNVTRIKEVIDVAIEVIKKIIL</sequence>
<dbReference type="HOGENOM" id="CLU_437923_0_0_10"/>
<evidence type="ECO:0000313" key="1">
    <source>
        <dbReference type="EMBL" id="AEW86376.1"/>
    </source>
</evidence>
<protein>
    <submittedName>
        <fullName evidence="1">Uncharacterized protein</fullName>
    </submittedName>
</protein>
<dbReference type="STRING" id="1041826.FCOL_07795"/>
<dbReference type="AlphaFoldDB" id="G8X715"/>
<reference evidence="1 2" key="1">
    <citation type="journal article" date="2012" name="J. Bacteriol.">
        <title>Genome Sequence of the Fish Pathogen Flavobacterium columnare ATCC 49512.</title>
        <authorList>
            <person name="Tekedar H.C."/>
            <person name="Karsi A."/>
            <person name="Gillaspy A.F."/>
            <person name="Dyer D.W."/>
            <person name="Benton N.R."/>
            <person name="Zaitshik J."/>
            <person name="Vamenta S."/>
            <person name="Banes M.M."/>
            <person name="Gulsoy N."/>
            <person name="Aboko-Cole M."/>
            <person name="Waldbieser G.C."/>
            <person name="Lawrence M.L."/>
        </authorList>
    </citation>
    <scope>NUCLEOTIDE SEQUENCE [LARGE SCALE GENOMIC DNA]</scope>
    <source>
        <strain evidence="2">ATCC 49512 / CIP 103533 / TG 44/87</strain>
    </source>
</reference>
<name>G8X715_FLACA</name>
<dbReference type="KEGG" id="fco:FCOL_07795"/>
<organism evidence="1 2">
    <name type="scientific">Flavobacterium columnare (strain ATCC 49512 / CIP 103533 / TG 44/87)</name>
    <dbReference type="NCBI Taxonomy" id="1041826"/>
    <lineage>
        <taxon>Bacteria</taxon>
        <taxon>Pseudomonadati</taxon>
        <taxon>Bacteroidota</taxon>
        <taxon>Flavobacteriia</taxon>
        <taxon>Flavobacteriales</taxon>
        <taxon>Flavobacteriaceae</taxon>
        <taxon>Flavobacterium</taxon>
    </lineage>
</organism>
<dbReference type="Gene3D" id="3.40.630.20">
    <property type="entry name" value="Peptidase C15, pyroglutamyl peptidase I-like"/>
    <property type="match status" value="1"/>
</dbReference>
<dbReference type="InterPro" id="IPR036440">
    <property type="entry name" value="Peptidase_C15-like_sf"/>
</dbReference>
<dbReference type="EMBL" id="CP003222">
    <property type="protein sequence ID" value="AEW86376.1"/>
    <property type="molecule type" value="Genomic_DNA"/>
</dbReference>
<dbReference type="RefSeq" id="WP_014165651.1">
    <property type="nucleotide sequence ID" value="NC_016510.2"/>
</dbReference>
<dbReference type="eggNOG" id="COG2039">
    <property type="taxonomic scope" value="Bacteria"/>
</dbReference>
<keyword evidence="2" id="KW-1185">Reference proteome</keyword>
<proteinExistence type="predicted"/>
<dbReference type="SUPFAM" id="SSF53182">
    <property type="entry name" value="Pyrrolidone carboxyl peptidase (pyroglutamate aminopeptidase)"/>
    <property type="match status" value="1"/>
</dbReference>
<dbReference type="Proteomes" id="UP000005638">
    <property type="component" value="Chromosome"/>
</dbReference>
<evidence type="ECO:0000313" key="2">
    <source>
        <dbReference type="Proteomes" id="UP000005638"/>
    </source>
</evidence>
<accession>G8X715</accession>
<gene>
    <name evidence="1" type="ordered locus">FCOL_07795</name>
</gene>